<dbReference type="AlphaFoldDB" id="A0A1B6E2L2"/>
<protein>
    <recommendedName>
        <fullName evidence="11">Transmembrane protein 161B</fullName>
    </recommendedName>
</protein>
<comment type="subcellular location">
    <subcellularLocation>
        <location evidence="1">Membrane</location>
        <topology evidence="1">Multi-pass membrane protein</topology>
    </subcellularLocation>
</comment>
<proteinExistence type="inferred from homology"/>
<dbReference type="PANTHER" id="PTHR13624">
    <property type="entry name" value="RE42071P"/>
    <property type="match status" value="1"/>
</dbReference>
<evidence type="ECO:0000256" key="3">
    <source>
        <dbReference type="ARBA" id="ARBA00022692"/>
    </source>
</evidence>
<evidence type="ECO:0000256" key="8">
    <source>
        <dbReference type="SAM" id="Phobius"/>
    </source>
</evidence>
<comment type="similarity">
    <text evidence="2">Belongs to the TMEM161 family.</text>
</comment>
<feature type="transmembrane region" description="Helical" evidence="8">
    <location>
        <begin position="370"/>
        <end position="398"/>
    </location>
</feature>
<feature type="signal peptide" evidence="9">
    <location>
        <begin position="1"/>
        <end position="28"/>
    </location>
</feature>
<evidence type="ECO:0000256" key="7">
    <source>
        <dbReference type="SAM" id="MobiDB-lite"/>
    </source>
</evidence>
<evidence type="ECO:0000256" key="9">
    <source>
        <dbReference type="SAM" id="SignalP"/>
    </source>
</evidence>
<organism evidence="10">
    <name type="scientific">Clastoptera arizonana</name>
    <name type="common">Arizona spittle bug</name>
    <dbReference type="NCBI Taxonomy" id="38151"/>
    <lineage>
        <taxon>Eukaryota</taxon>
        <taxon>Metazoa</taxon>
        <taxon>Ecdysozoa</taxon>
        <taxon>Arthropoda</taxon>
        <taxon>Hexapoda</taxon>
        <taxon>Insecta</taxon>
        <taxon>Pterygota</taxon>
        <taxon>Neoptera</taxon>
        <taxon>Paraneoptera</taxon>
        <taxon>Hemiptera</taxon>
        <taxon>Auchenorrhyncha</taxon>
        <taxon>Cercopoidea</taxon>
        <taxon>Clastopteridae</taxon>
        <taxon>Clastoptera</taxon>
    </lineage>
</organism>
<accession>A0A1B6E2L2</accession>
<evidence type="ECO:0000313" key="10">
    <source>
        <dbReference type="EMBL" id="JAS32141.1"/>
    </source>
</evidence>
<evidence type="ECO:0000256" key="6">
    <source>
        <dbReference type="ARBA" id="ARBA00023180"/>
    </source>
</evidence>
<keyword evidence="3 8" id="KW-0812">Transmembrane</keyword>
<gene>
    <name evidence="10" type="ORF">g.12516</name>
</gene>
<evidence type="ECO:0000256" key="4">
    <source>
        <dbReference type="ARBA" id="ARBA00022989"/>
    </source>
</evidence>
<feature type="transmembrane region" description="Helical" evidence="8">
    <location>
        <begin position="461"/>
        <end position="483"/>
    </location>
</feature>
<evidence type="ECO:0000256" key="1">
    <source>
        <dbReference type="ARBA" id="ARBA00004141"/>
    </source>
</evidence>
<feature type="transmembrane region" description="Helical" evidence="8">
    <location>
        <begin position="110"/>
        <end position="134"/>
    </location>
</feature>
<evidence type="ECO:0000256" key="5">
    <source>
        <dbReference type="ARBA" id="ARBA00023136"/>
    </source>
</evidence>
<evidence type="ECO:0000256" key="2">
    <source>
        <dbReference type="ARBA" id="ARBA00009706"/>
    </source>
</evidence>
<feature type="transmembrane region" description="Helical" evidence="8">
    <location>
        <begin position="231"/>
        <end position="250"/>
    </location>
</feature>
<feature type="transmembrane region" description="Helical" evidence="8">
    <location>
        <begin position="271"/>
        <end position="291"/>
    </location>
</feature>
<sequence length="490" mass="55951">MALLGAQLVITLVMVSIIQKIGPHYSLARWLLCSTGLTHYLYPTDDELRSLAGVPKDKPKSKKERNRQNENGKPQKDTFHIPRNLNIQLESVKVSAFEVIHLRYYAEYQWLLDFSLYASMVYIITEVYTFFLPLRDEVNLSMLWCMLVLGFSFKVLLMLTAQYFKGEESVGERSTVIVTSFVYLIISMVVLIIDEHILETGLENAYSSFNESASVFLENHGLDSQGPASKIVLKFLLAVWCALIGALFTFPGLRMAKMHWDALKYCKENKVLWLLLNVSFITPFLLILLWLKPVTKDYLTTRVFSGMTDPLLTVSGFESLRLILVVLAIIQRIALMPVYLQTYLNMAHSRLEEQKKEAGRITNTELQKKIAAVFFYLCVVTLQYIAPLLLCMFSALMYKSLGNYTWGGLFFEPQLSSESPANQTVPQLLGDEDSVLRSAQQITLTLDSLKQVFTRDVYRGVFGFATWWTCFAWFASSSLGMIYQSYFSQA</sequence>
<keyword evidence="6" id="KW-0325">Glycoprotein</keyword>
<evidence type="ECO:0008006" key="11">
    <source>
        <dbReference type="Google" id="ProtNLM"/>
    </source>
</evidence>
<name>A0A1B6E2L2_9HEMI</name>
<dbReference type="GO" id="GO:0016020">
    <property type="term" value="C:membrane"/>
    <property type="evidence" value="ECO:0007669"/>
    <property type="project" value="UniProtKB-SubCell"/>
</dbReference>
<feature type="compositionally biased region" description="Basic and acidic residues" evidence="7">
    <location>
        <begin position="66"/>
        <end position="77"/>
    </location>
</feature>
<feature type="chain" id="PRO_5008581755" description="Transmembrane protein 161B" evidence="9">
    <location>
        <begin position="29"/>
        <end position="490"/>
    </location>
</feature>
<feature type="region of interest" description="Disordered" evidence="7">
    <location>
        <begin position="51"/>
        <end position="77"/>
    </location>
</feature>
<dbReference type="PANTHER" id="PTHR13624:SF6">
    <property type="entry name" value="EMEI"/>
    <property type="match status" value="1"/>
</dbReference>
<keyword evidence="5 8" id="KW-0472">Membrane</keyword>
<dbReference type="InterPro" id="IPR019395">
    <property type="entry name" value="Transmembrane_161A/B"/>
</dbReference>
<dbReference type="EMBL" id="GEDC01005157">
    <property type="protein sequence ID" value="JAS32141.1"/>
    <property type="molecule type" value="Transcribed_RNA"/>
</dbReference>
<keyword evidence="9" id="KW-0732">Signal</keyword>
<keyword evidence="4 8" id="KW-1133">Transmembrane helix</keyword>
<feature type="transmembrane region" description="Helical" evidence="8">
    <location>
        <begin position="140"/>
        <end position="164"/>
    </location>
</feature>
<dbReference type="Pfam" id="PF10268">
    <property type="entry name" value="Tmemb_161AB"/>
    <property type="match status" value="1"/>
</dbReference>
<reference evidence="10" key="1">
    <citation type="submission" date="2015-12" db="EMBL/GenBank/DDBJ databases">
        <title>De novo transcriptome assembly of four potential Pierce s Disease insect vectors from Arizona vineyards.</title>
        <authorList>
            <person name="Tassone E.E."/>
        </authorList>
    </citation>
    <scope>NUCLEOTIDE SEQUENCE</scope>
</reference>
<feature type="transmembrane region" description="Helical" evidence="8">
    <location>
        <begin position="176"/>
        <end position="193"/>
    </location>
</feature>